<protein>
    <submittedName>
        <fullName evidence="1">Uncharacterized protein</fullName>
    </submittedName>
</protein>
<sequence length="114" mass="12680">MHTSDGTQALISTAKACDKDRGVDLGINGDPIPYSPTAHRALLALRTATSHRPFQMVRDRFYAMEVQMLRPGTPLPSPATISTDVKRLYEGMATDLSQYLRVSRRCVVRETQVC</sequence>
<organism evidence="2">
    <name type="scientific">Schizophyllum commune (strain H4-8 / FGSC 9210)</name>
    <name type="common">Split gill fungus</name>
    <dbReference type="NCBI Taxonomy" id="578458"/>
    <lineage>
        <taxon>Eukaryota</taxon>
        <taxon>Fungi</taxon>
        <taxon>Dikarya</taxon>
        <taxon>Basidiomycota</taxon>
        <taxon>Agaricomycotina</taxon>
        <taxon>Agaricomycetes</taxon>
        <taxon>Agaricomycetidae</taxon>
        <taxon>Agaricales</taxon>
        <taxon>Schizophyllaceae</taxon>
        <taxon>Schizophyllum</taxon>
    </lineage>
</organism>
<reference evidence="1 2" key="1">
    <citation type="journal article" date="2010" name="Nat. Biotechnol.">
        <title>Genome sequence of the model mushroom Schizophyllum commune.</title>
        <authorList>
            <person name="Ohm R.A."/>
            <person name="de Jong J.F."/>
            <person name="Lugones L.G."/>
            <person name="Aerts A."/>
            <person name="Kothe E."/>
            <person name="Stajich J.E."/>
            <person name="de Vries R.P."/>
            <person name="Record E."/>
            <person name="Levasseur A."/>
            <person name="Baker S.E."/>
            <person name="Bartholomew K.A."/>
            <person name="Coutinho P.M."/>
            <person name="Erdmann S."/>
            <person name="Fowler T.J."/>
            <person name="Gathman A.C."/>
            <person name="Lombard V."/>
            <person name="Henrissat B."/>
            <person name="Knabe N."/>
            <person name="Kuees U."/>
            <person name="Lilly W.W."/>
            <person name="Lindquist E."/>
            <person name="Lucas S."/>
            <person name="Magnuson J.K."/>
            <person name="Piumi F."/>
            <person name="Raudaskoski M."/>
            <person name="Salamov A."/>
            <person name="Schmutz J."/>
            <person name="Schwarze F.W.M.R."/>
            <person name="vanKuyk P.A."/>
            <person name="Horton J.S."/>
            <person name="Grigoriev I.V."/>
            <person name="Woesten H.A.B."/>
        </authorList>
    </citation>
    <scope>NUCLEOTIDE SEQUENCE [LARGE SCALE GENOMIC DNA]</scope>
    <source>
        <strain evidence="2">H4-8 / FGSC 9210</strain>
    </source>
</reference>
<evidence type="ECO:0000313" key="2">
    <source>
        <dbReference type="Proteomes" id="UP000007431"/>
    </source>
</evidence>
<dbReference type="EMBL" id="GL377303">
    <property type="protein sequence ID" value="EFJ01382.1"/>
    <property type="molecule type" value="Genomic_DNA"/>
</dbReference>
<accession>D8PU40</accession>
<keyword evidence="2" id="KW-1185">Reference proteome</keyword>
<dbReference type="KEGG" id="scm:SCHCO_02660826"/>
<gene>
    <name evidence="1" type="ORF">SCHCODRAFT_51843</name>
</gene>
<dbReference type="AlphaFoldDB" id="D8PU40"/>
<dbReference type="OMA" id="VSARNCD"/>
<proteinExistence type="predicted"/>
<dbReference type="Proteomes" id="UP000007431">
    <property type="component" value="Unassembled WGS sequence"/>
</dbReference>
<dbReference type="GeneID" id="9594813"/>
<dbReference type="InParanoid" id="D8PU40"/>
<dbReference type="HOGENOM" id="CLU_156030_0_0_1"/>
<name>D8PU40_SCHCM</name>
<evidence type="ECO:0000313" key="1">
    <source>
        <dbReference type="EMBL" id="EFJ01382.1"/>
    </source>
</evidence>
<dbReference type="VEuPathDB" id="FungiDB:SCHCODRAFT_02660826"/>
<dbReference type="OrthoDB" id="2794314at2759"/>
<dbReference type="eggNOG" id="ENOG502T1V8">
    <property type="taxonomic scope" value="Eukaryota"/>
</dbReference>